<dbReference type="Gene3D" id="1.10.10.2910">
    <property type="match status" value="1"/>
</dbReference>
<dbReference type="OrthoDB" id="4144896at2"/>
<name>A0A1H3M1R8_9PSEU</name>
<dbReference type="EMBL" id="FNON01000006">
    <property type="protein sequence ID" value="SDY70188.1"/>
    <property type="molecule type" value="Genomic_DNA"/>
</dbReference>
<dbReference type="Proteomes" id="UP000199515">
    <property type="component" value="Unassembled WGS sequence"/>
</dbReference>
<dbReference type="AlphaFoldDB" id="A0A1H3M1R8"/>
<keyword evidence="2" id="KW-1185">Reference proteome</keyword>
<accession>A0A1H3M1R8</accession>
<evidence type="ECO:0008006" key="3">
    <source>
        <dbReference type="Google" id="ProtNLM"/>
    </source>
</evidence>
<dbReference type="RefSeq" id="WP_091293982.1">
    <property type="nucleotide sequence ID" value="NZ_FNON01000006.1"/>
</dbReference>
<evidence type="ECO:0000313" key="2">
    <source>
        <dbReference type="Proteomes" id="UP000199515"/>
    </source>
</evidence>
<dbReference type="STRING" id="589385.SAMN05421504_106441"/>
<gene>
    <name evidence="1" type="ORF">SAMN05421504_106441</name>
</gene>
<protein>
    <recommendedName>
        <fullName evidence="3">IrrE N-terminal-like domain-containing protein</fullName>
    </recommendedName>
</protein>
<sequence>MNERQLRKRCRRLLKQLDIEPPLDVVQLCARLGEQRGKPIRLMPYPLEVPGPFGCWIATPSADYIFYQQETTKSHQDHIILHELGHILADHHPGGDAEPGDFLPGLPPDIDSDAIGRALRRTSYDEAHEWEAETVATIILEWAAVLNYTIPQRAQDHDLRRIQGTLGDHQGWL</sequence>
<reference evidence="1 2" key="1">
    <citation type="submission" date="2016-10" db="EMBL/GenBank/DDBJ databases">
        <authorList>
            <person name="de Groot N.N."/>
        </authorList>
    </citation>
    <scope>NUCLEOTIDE SEQUENCE [LARGE SCALE GENOMIC DNA]</scope>
    <source>
        <strain evidence="1 2">CPCC 202699</strain>
    </source>
</reference>
<evidence type="ECO:0000313" key="1">
    <source>
        <dbReference type="EMBL" id="SDY70188.1"/>
    </source>
</evidence>
<organism evidence="1 2">
    <name type="scientific">Amycolatopsis xylanica</name>
    <dbReference type="NCBI Taxonomy" id="589385"/>
    <lineage>
        <taxon>Bacteria</taxon>
        <taxon>Bacillati</taxon>
        <taxon>Actinomycetota</taxon>
        <taxon>Actinomycetes</taxon>
        <taxon>Pseudonocardiales</taxon>
        <taxon>Pseudonocardiaceae</taxon>
        <taxon>Amycolatopsis</taxon>
    </lineage>
</organism>
<proteinExistence type="predicted"/>